<name>A0A7W7FW87_9PSEU</name>
<organism evidence="2 3">
    <name type="scientific">Crossiella cryophila</name>
    <dbReference type="NCBI Taxonomy" id="43355"/>
    <lineage>
        <taxon>Bacteria</taxon>
        <taxon>Bacillati</taxon>
        <taxon>Actinomycetota</taxon>
        <taxon>Actinomycetes</taxon>
        <taxon>Pseudonocardiales</taxon>
        <taxon>Pseudonocardiaceae</taxon>
        <taxon>Crossiella</taxon>
    </lineage>
</organism>
<accession>A0A7W7FW87</accession>
<dbReference type="InterPro" id="IPR007563">
    <property type="entry name" value="DUF554"/>
</dbReference>
<evidence type="ECO:0000256" key="1">
    <source>
        <dbReference type="SAM" id="Phobius"/>
    </source>
</evidence>
<feature type="transmembrane region" description="Helical" evidence="1">
    <location>
        <begin position="34"/>
        <end position="52"/>
    </location>
</feature>
<keyword evidence="1" id="KW-1133">Transmembrane helix</keyword>
<dbReference type="PANTHER" id="PTHR36111">
    <property type="entry name" value="INNER MEMBRANE PROTEIN-RELATED"/>
    <property type="match status" value="1"/>
</dbReference>
<keyword evidence="1" id="KW-0472">Membrane</keyword>
<keyword evidence="3" id="KW-1185">Reference proteome</keyword>
<proteinExistence type="predicted"/>
<sequence>MTGLGTGINVLAILVGTGLGAVLGDRLPKRWRELMVSSLALFLLAMGVYQATQAFTGEFATAAGGAATILILAALVLGGGLGSAIDIESRLDNLGGWLQRRFSRGGNEDHRFATGFVTATLLFCVGPMAVLGAFADGVQGDPGILAIKSILDGFIALAFAANLGWGVGLSAAAVLIYQGGLTALASVLSTVMVPAVIGSLTAVGGILILAISLRMLELREIAVANLLPALPLAPIATAAYLALT</sequence>
<comment type="caution">
    <text evidence="2">The sequence shown here is derived from an EMBL/GenBank/DDBJ whole genome shotgun (WGS) entry which is preliminary data.</text>
</comment>
<feature type="transmembrane region" description="Helical" evidence="1">
    <location>
        <begin position="223"/>
        <end position="243"/>
    </location>
</feature>
<feature type="transmembrane region" description="Helical" evidence="1">
    <location>
        <begin position="183"/>
        <end position="211"/>
    </location>
</feature>
<evidence type="ECO:0000313" key="3">
    <source>
        <dbReference type="Proteomes" id="UP000533598"/>
    </source>
</evidence>
<keyword evidence="1" id="KW-0812">Transmembrane</keyword>
<evidence type="ECO:0000313" key="2">
    <source>
        <dbReference type="EMBL" id="MBB4679343.1"/>
    </source>
</evidence>
<feature type="transmembrane region" description="Helical" evidence="1">
    <location>
        <begin position="154"/>
        <end position="177"/>
    </location>
</feature>
<feature type="transmembrane region" description="Helical" evidence="1">
    <location>
        <begin position="112"/>
        <end position="134"/>
    </location>
</feature>
<dbReference type="AlphaFoldDB" id="A0A7W7FW87"/>
<feature type="transmembrane region" description="Helical" evidence="1">
    <location>
        <begin position="59"/>
        <end position="85"/>
    </location>
</feature>
<gene>
    <name evidence="2" type="ORF">HNR67_005461</name>
</gene>
<dbReference type="PANTHER" id="PTHR36111:SF2">
    <property type="entry name" value="INNER MEMBRANE PROTEIN"/>
    <property type="match status" value="1"/>
</dbReference>
<dbReference type="Proteomes" id="UP000533598">
    <property type="component" value="Unassembled WGS sequence"/>
</dbReference>
<dbReference type="EMBL" id="JACHMH010000001">
    <property type="protein sequence ID" value="MBB4679343.1"/>
    <property type="molecule type" value="Genomic_DNA"/>
</dbReference>
<dbReference type="RefSeq" id="WP_185005103.1">
    <property type="nucleotide sequence ID" value="NZ_BAAAUI010000001.1"/>
</dbReference>
<protein>
    <submittedName>
        <fullName evidence="2">Putative membrane protein YqgA involved in biofilm formation</fullName>
    </submittedName>
</protein>
<reference evidence="2 3" key="1">
    <citation type="submission" date="2020-08" db="EMBL/GenBank/DDBJ databases">
        <title>Sequencing the genomes of 1000 actinobacteria strains.</title>
        <authorList>
            <person name="Klenk H.-P."/>
        </authorList>
    </citation>
    <scope>NUCLEOTIDE SEQUENCE [LARGE SCALE GENOMIC DNA]</scope>
    <source>
        <strain evidence="2 3">DSM 44230</strain>
    </source>
</reference>
<dbReference type="Pfam" id="PF04474">
    <property type="entry name" value="DUF554"/>
    <property type="match status" value="1"/>
</dbReference>